<dbReference type="AlphaFoldDB" id="A0A1H6K1U8"/>
<sequence>MPRKWLIPFQVTVTLVKKIKWCLFLKQLLINTLPNQPVIRR</sequence>
<evidence type="ECO:0000313" key="1">
    <source>
        <dbReference type="EMBL" id="SEH67264.1"/>
    </source>
</evidence>
<proteinExistence type="predicted"/>
<dbReference type="Proteomes" id="UP000198988">
    <property type="component" value="Unassembled WGS sequence"/>
</dbReference>
<evidence type="ECO:0000313" key="2">
    <source>
        <dbReference type="Proteomes" id="UP000198988"/>
    </source>
</evidence>
<accession>A0A1H6K1U8</accession>
<dbReference type="EMBL" id="CDSC02000091">
    <property type="protein sequence ID" value="SEH67264.1"/>
    <property type="molecule type" value="Genomic_DNA"/>
</dbReference>
<reference evidence="2" key="1">
    <citation type="submission" date="2016-06" db="EMBL/GenBank/DDBJ databases">
        <authorList>
            <person name="Petersen J."/>
            <person name="Sayavedra L."/>
        </authorList>
    </citation>
    <scope>NUCLEOTIDE SEQUENCE [LARGE SCALE GENOMIC DNA]</scope>
    <source>
        <strain evidence="2">BazSymA</strain>
    </source>
</reference>
<name>A0A1H6K1U8_9GAMM</name>
<organism evidence="1 2">
    <name type="scientific">Bathymodiolus azoricus thioautotrophic gill symbiont</name>
    <dbReference type="NCBI Taxonomy" id="235205"/>
    <lineage>
        <taxon>Bacteria</taxon>
        <taxon>Pseudomonadati</taxon>
        <taxon>Pseudomonadota</taxon>
        <taxon>Gammaproteobacteria</taxon>
        <taxon>sulfur-oxidizing symbionts</taxon>
    </lineage>
</organism>
<gene>
    <name evidence="1" type="ORF">BAZSYMA_ACONTIG03627_15</name>
</gene>
<protein>
    <submittedName>
        <fullName evidence="1">Uncharacterized protein</fullName>
    </submittedName>
</protein>